<dbReference type="PANTHER" id="PTHR24320">
    <property type="entry name" value="RETINOL DEHYDROGENASE"/>
    <property type="match status" value="1"/>
</dbReference>
<dbReference type="OrthoDB" id="191139at2759"/>
<evidence type="ECO:0000313" key="5">
    <source>
        <dbReference type="Proteomes" id="UP000701801"/>
    </source>
</evidence>
<dbReference type="InterPro" id="IPR002347">
    <property type="entry name" value="SDR_fam"/>
</dbReference>
<dbReference type="Pfam" id="PF00106">
    <property type="entry name" value="adh_short"/>
    <property type="match status" value="1"/>
</dbReference>
<evidence type="ECO:0000256" key="1">
    <source>
        <dbReference type="ARBA" id="ARBA00006484"/>
    </source>
</evidence>
<accession>A0A9N9Q518</accession>
<protein>
    <recommendedName>
        <fullName evidence="6">Short-chain dehydrogenase</fullName>
    </recommendedName>
</protein>
<organism evidence="4 5">
    <name type="scientific">Hymenoscyphus albidus</name>
    <dbReference type="NCBI Taxonomy" id="595503"/>
    <lineage>
        <taxon>Eukaryota</taxon>
        <taxon>Fungi</taxon>
        <taxon>Dikarya</taxon>
        <taxon>Ascomycota</taxon>
        <taxon>Pezizomycotina</taxon>
        <taxon>Leotiomycetes</taxon>
        <taxon>Helotiales</taxon>
        <taxon>Helotiaceae</taxon>
        <taxon>Hymenoscyphus</taxon>
    </lineage>
</organism>
<dbReference type="EMBL" id="CAJVRM010000082">
    <property type="protein sequence ID" value="CAG8973876.1"/>
    <property type="molecule type" value="Genomic_DNA"/>
</dbReference>
<keyword evidence="5" id="KW-1185">Reference proteome</keyword>
<reference evidence="4" key="1">
    <citation type="submission" date="2021-07" db="EMBL/GenBank/DDBJ databases">
        <authorList>
            <person name="Durling M."/>
        </authorList>
    </citation>
    <scope>NUCLEOTIDE SEQUENCE</scope>
</reference>
<keyword evidence="3" id="KW-0560">Oxidoreductase</keyword>
<dbReference type="GO" id="GO:0016491">
    <property type="term" value="F:oxidoreductase activity"/>
    <property type="evidence" value="ECO:0007669"/>
    <property type="project" value="UniProtKB-KW"/>
</dbReference>
<gene>
    <name evidence="4" type="ORF">HYALB_00010459</name>
</gene>
<keyword evidence="2" id="KW-0521">NADP</keyword>
<evidence type="ECO:0000256" key="3">
    <source>
        <dbReference type="ARBA" id="ARBA00023002"/>
    </source>
</evidence>
<proteinExistence type="inferred from homology"/>
<name>A0A9N9Q518_9HELO</name>
<comment type="caution">
    <text evidence="4">The sequence shown here is derived from an EMBL/GenBank/DDBJ whole genome shotgun (WGS) entry which is preliminary data.</text>
</comment>
<sequence length="319" mass="35232">MGQIPSAPTLTEENIPDQTGKVFIVTGSTSGVGLELAKILYGANAKVYVAARVTEKAYYAMGVMKSTYPDSKGELIYLKLDLSDLTTIKASAEEFLKKEKRLDVLWNNAGVMVPPQGSTTKQGYELQIGTNNIAPFLFTKLLTPLLIETAKTAEKGSVRVVWVSSSAAERSSPQGGVEMDNLKYEREDKSAWHKYGVSKAGNILHASEYAKRFGGDGILSVSLDPGNLMTDLWRHMPWWQMLVVRRILKEPVFGAYTELYGGLSPDITMENNGTFAVPWGKMQRPRADISLACKSIDESGTGLAKQFWDWTEKEVEAYV</sequence>
<dbReference type="PANTHER" id="PTHR24320:SF236">
    <property type="entry name" value="SHORT-CHAIN DEHYDROGENASE-RELATED"/>
    <property type="match status" value="1"/>
</dbReference>
<dbReference type="AlphaFoldDB" id="A0A9N9Q518"/>
<evidence type="ECO:0000313" key="4">
    <source>
        <dbReference type="EMBL" id="CAG8973876.1"/>
    </source>
</evidence>
<comment type="similarity">
    <text evidence="1">Belongs to the short-chain dehydrogenases/reductases (SDR) family.</text>
</comment>
<dbReference type="PRINTS" id="PR00081">
    <property type="entry name" value="GDHRDH"/>
</dbReference>
<dbReference type="InterPro" id="IPR036291">
    <property type="entry name" value="NAD(P)-bd_dom_sf"/>
</dbReference>
<dbReference type="Gene3D" id="3.40.50.720">
    <property type="entry name" value="NAD(P)-binding Rossmann-like Domain"/>
    <property type="match status" value="1"/>
</dbReference>
<dbReference type="SUPFAM" id="SSF51735">
    <property type="entry name" value="NAD(P)-binding Rossmann-fold domains"/>
    <property type="match status" value="1"/>
</dbReference>
<dbReference type="Proteomes" id="UP000701801">
    <property type="component" value="Unassembled WGS sequence"/>
</dbReference>
<evidence type="ECO:0000256" key="2">
    <source>
        <dbReference type="ARBA" id="ARBA00022857"/>
    </source>
</evidence>
<evidence type="ECO:0008006" key="6">
    <source>
        <dbReference type="Google" id="ProtNLM"/>
    </source>
</evidence>